<dbReference type="InterPro" id="IPR050072">
    <property type="entry name" value="Peptidase_M20A"/>
</dbReference>
<comment type="similarity">
    <text evidence="2">Belongs to the peptidase M20A family.</text>
</comment>
<dbReference type="Gene3D" id="3.30.70.360">
    <property type="match status" value="1"/>
</dbReference>
<dbReference type="InterPro" id="IPR036264">
    <property type="entry name" value="Bact_exopeptidase_dim_dom"/>
</dbReference>
<dbReference type="GO" id="GO:0016787">
    <property type="term" value="F:hydrolase activity"/>
    <property type="evidence" value="ECO:0007669"/>
    <property type="project" value="UniProtKB-KW"/>
</dbReference>
<dbReference type="Gene3D" id="3.40.630.10">
    <property type="entry name" value="Zn peptidases"/>
    <property type="match status" value="1"/>
</dbReference>
<protein>
    <recommendedName>
        <fullName evidence="6">Peptidase M20 dimerisation domain-containing protein</fullName>
    </recommendedName>
</protein>
<dbReference type="InterPro" id="IPR011650">
    <property type="entry name" value="Peptidase_M20_dimer"/>
</dbReference>
<gene>
    <name evidence="7" type="ORF">N0V91_004041</name>
</gene>
<dbReference type="Proteomes" id="UP001140510">
    <property type="component" value="Unassembled WGS sequence"/>
</dbReference>
<dbReference type="Pfam" id="PF07687">
    <property type="entry name" value="M20_dimer"/>
    <property type="match status" value="1"/>
</dbReference>
<evidence type="ECO:0000256" key="2">
    <source>
        <dbReference type="ARBA" id="ARBA00006247"/>
    </source>
</evidence>
<keyword evidence="8" id="KW-1185">Reference proteome</keyword>
<dbReference type="PANTHER" id="PTHR43808">
    <property type="entry name" value="ACETYLORNITHINE DEACETYLASE"/>
    <property type="match status" value="1"/>
</dbReference>
<dbReference type="GO" id="GO:0046872">
    <property type="term" value="F:metal ion binding"/>
    <property type="evidence" value="ECO:0007669"/>
    <property type="project" value="UniProtKB-KW"/>
</dbReference>
<evidence type="ECO:0000256" key="3">
    <source>
        <dbReference type="ARBA" id="ARBA00022723"/>
    </source>
</evidence>
<evidence type="ECO:0000256" key="4">
    <source>
        <dbReference type="ARBA" id="ARBA00022801"/>
    </source>
</evidence>
<keyword evidence="3" id="KW-0479">Metal-binding</keyword>
<dbReference type="AlphaFoldDB" id="A0A9W8ZJ86"/>
<dbReference type="SUPFAM" id="SSF53187">
    <property type="entry name" value="Zn-dependent exopeptidases"/>
    <property type="match status" value="1"/>
</dbReference>
<evidence type="ECO:0000256" key="1">
    <source>
        <dbReference type="ARBA" id="ARBA00001947"/>
    </source>
</evidence>
<evidence type="ECO:0000313" key="8">
    <source>
        <dbReference type="Proteomes" id="UP001140510"/>
    </source>
</evidence>
<feature type="domain" description="Peptidase M20 dimerisation" evidence="6">
    <location>
        <begin position="60"/>
        <end position="158"/>
    </location>
</feature>
<dbReference type="InterPro" id="IPR002933">
    <property type="entry name" value="Peptidase_M20"/>
</dbReference>
<dbReference type="Pfam" id="PF01546">
    <property type="entry name" value="Peptidase_M20"/>
    <property type="match status" value="1"/>
</dbReference>
<keyword evidence="4" id="KW-0378">Hydrolase</keyword>
<organism evidence="7 8">
    <name type="scientific">Didymella pomorum</name>
    <dbReference type="NCBI Taxonomy" id="749634"/>
    <lineage>
        <taxon>Eukaryota</taxon>
        <taxon>Fungi</taxon>
        <taxon>Dikarya</taxon>
        <taxon>Ascomycota</taxon>
        <taxon>Pezizomycotina</taxon>
        <taxon>Dothideomycetes</taxon>
        <taxon>Pleosporomycetidae</taxon>
        <taxon>Pleosporales</taxon>
        <taxon>Pleosporineae</taxon>
        <taxon>Didymellaceae</taxon>
        <taxon>Didymella</taxon>
    </lineage>
</organism>
<dbReference type="PANTHER" id="PTHR43808:SF8">
    <property type="entry name" value="PEPTIDASE M20 DIMERISATION DOMAIN-CONTAINING PROTEIN"/>
    <property type="match status" value="1"/>
</dbReference>
<dbReference type="SUPFAM" id="SSF55031">
    <property type="entry name" value="Bacterial exopeptidase dimerisation domain"/>
    <property type="match status" value="1"/>
</dbReference>
<accession>A0A9W8ZJ86</accession>
<dbReference type="EMBL" id="JAPEVA010000022">
    <property type="protein sequence ID" value="KAJ4407159.1"/>
    <property type="molecule type" value="Genomic_DNA"/>
</dbReference>
<proteinExistence type="inferred from homology"/>
<keyword evidence="5" id="KW-0862">Zinc</keyword>
<reference evidence="7" key="1">
    <citation type="submission" date="2022-10" db="EMBL/GenBank/DDBJ databases">
        <title>Tapping the CABI collections for fungal endophytes: first genome assemblies for Collariella, Neodidymelliopsis, Ascochyta clinopodiicola, Didymella pomorum, Didymosphaeria variabile, Neocosmospora piperis and Neocucurbitaria cava.</title>
        <authorList>
            <person name="Hill R."/>
        </authorList>
    </citation>
    <scope>NUCLEOTIDE SEQUENCE</scope>
    <source>
        <strain evidence="7">IMI 355091</strain>
    </source>
</reference>
<dbReference type="OrthoDB" id="3064516at2759"/>
<name>A0A9W8ZJ86_9PLEO</name>
<sequence length="258" mass="27054">MIIATEKFFASRDDNPSVGLLFVVGEETGGDGMAAFAEYASNVTFRAGIFGEPTEGKLATGHKGSLGLTLNATGRSAHSAYPQLGLSAIHYLSQAIVLMNTLEPALPRSDLLGPSTLNIGTIRGGLASNVVAPNATAGVSIRIARSENGSVEAVRDMISGVISPVISEFVAQGGTFDATFSEAFYPAQILDTGIPGLEEAPVFYGTDIPKLPNVEQRYLFGAGTIEVAHTPNEQLSQEELVKGAEAYGLILRHLFPGN</sequence>
<evidence type="ECO:0000256" key="5">
    <source>
        <dbReference type="ARBA" id="ARBA00022833"/>
    </source>
</evidence>
<comment type="cofactor">
    <cofactor evidence="1">
        <name>Zn(2+)</name>
        <dbReference type="ChEBI" id="CHEBI:29105"/>
    </cofactor>
</comment>
<evidence type="ECO:0000313" key="7">
    <source>
        <dbReference type="EMBL" id="KAJ4407159.1"/>
    </source>
</evidence>
<comment type="caution">
    <text evidence="7">The sequence shown here is derived from an EMBL/GenBank/DDBJ whole genome shotgun (WGS) entry which is preliminary data.</text>
</comment>
<evidence type="ECO:0000259" key="6">
    <source>
        <dbReference type="Pfam" id="PF07687"/>
    </source>
</evidence>